<dbReference type="InterPro" id="IPR050490">
    <property type="entry name" value="Bact_solute-bd_prot1"/>
</dbReference>
<feature type="signal peptide" evidence="7">
    <location>
        <begin position="1"/>
        <end position="27"/>
    </location>
</feature>
<dbReference type="CDD" id="cd13580">
    <property type="entry name" value="PBP2_AlgQ_like_1"/>
    <property type="match status" value="1"/>
</dbReference>
<keyword evidence="9" id="KW-1185">Reference proteome</keyword>
<evidence type="ECO:0000256" key="6">
    <source>
        <dbReference type="SAM" id="MobiDB-lite"/>
    </source>
</evidence>
<evidence type="ECO:0000256" key="3">
    <source>
        <dbReference type="ARBA" id="ARBA00023136"/>
    </source>
</evidence>
<accession>A0A329MNJ6</accession>
<organism evidence="8 9">
    <name type="scientific">Paenibacillus contaminans</name>
    <dbReference type="NCBI Taxonomy" id="450362"/>
    <lineage>
        <taxon>Bacteria</taxon>
        <taxon>Bacillati</taxon>
        <taxon>Bacillota</taxon>
        <taxon>Bacilli</taxon>
        <taxon>Bacillales</taxon>
        <taxon>Paenibacillaceae</taxon>
        <taxon>Paenibacillus</taxon>
    </lineage>
</organism>
<name>A0A329MNJ6_9BACL</name>
<dbReference type="SUPFAM" id="SSF53850">
    <property type="entry name" value="Periplasmic binding protein-like II"/>
    <property type="match status" value="1"/>
</dbReference>
<keyword evidence="2 7" id="KW-0732">Signal</keyword>
<dbReference type="OrthoDB" id="9787283at2"/>
<keyword evidence="3" id="KW-0472">Membrane</keyword>
<dbReference type="Gene3D" id="3.40.190.10">
    <property type="entry name" value="Periplasmic binding protein-like II"/>
    <property type="match status" value="2"/>
</dbReference>
<dbReference type="PROSITE" id="PS51257">
    <property type="entry name" value="PROKAR_LIPOPROTEIN"/>
    <property type="match status" value="1"/>
</dbReference>
<evidence type="ECO:0000256" key="1">
    <source>
        <dbReference type="ARBA" id="ARBA00022475"/>
    </source>
</evidence>
<evidence type="ECO:0000256" key="4">
    <source>
        <dbReference type="ARBA" id="ARBA00023139"/>
    </source>
</evidence>
<dbReference type="Pfam" id="PF01547">
    <property type="entry name" value="SBP_bac_1"/>
    <property type="match status" value="1"/>
</dbReference>
<dbReference type="RefSeq" id="WP_113030536.1">
    <property type="nucleotide sequence ID" value="NZ_QMFB01000004.1"/>
</dbReference>
<gene>
    <name evidence="8" type="ORF">DQG23_09190</name>
</gene>
<evidence type="ECO:0000256" key="5">
    <source>
        <dbReference type="ARBA" id="ARBA00023288"/>
    </source>
</evidence>
<dbReference type="PANTHER" id="PTHR43649:SF33">
    <property type="entry name" value="POLYGALACTURONAN_RHAMNOGALACTURONAN-BINDING PROTEIN YTCQ"/>
    <property type="match status" value="1"/>
</dbReference>
<dbReference type="Proteomes" id="UP000250369">
    <property type="component" value="Unassembled WGS sequence"/>
</dbReference>
<comment type="caution">
    <text evidence="8">The sequence shown here is derived from an EMBL/GenBank/DDBJ whole genome shotgun (WGS) entry which is preliminary data.</text>
</comment>
<feature type="compositionally biased region" description="Pro residues" evidence="6">
    <location>
        <begin position="55"/>
        <end position="65"/>
    </location>
</feature>
<sequence length="561" mass="63006">MNGSAMRTRMAAVIAASQFLFFTAACSTSESEVDVDESKPSAVVPMETGGKEAESPPPTSPPGKYDPPIEITSARIVDGTYKYDKGDTIENNIWTKAYLDELGIKLKYVWVVGSDQAEQKMNVAVSSGDLPEFSLVNSRQLKQLADADMLMDLTDIYETYASALTKRFHLEDGPNPLKAATIDGKLMAIPESGAAIEYAQMIWLRTDWLQKLHIPEPKTMDDLVRIAEAFAKQDPDGNGKHDTYGMFLSKELYLEGFFSGYHAYPRFYLKDASGELVYGSVQPEIKPVLQKLQDMYKAGLIDKEFGVKPFDKAVEDVKAGKIGFMFGSMASPMFPLNDSKKNDPKAEWRPYSLVSADDKPALTQTPATMIYNYYVVKKGTKHPEALIKMINLYAEKGYGDHPTPTFFNNNGLETFKYAPFKVWPPENSLNTQRNIAKALKNGDASNLRYDQKNIYDMIVNYRTTGDVNDWGMERVYSDSGSFGILDRYLNENKQIKNAFFGTPTKTMALKGSTAFALELETYTKIIMGAPIDEFDRFVEQRNRLGGSQITQEVNEWYLKQK</sequence>
<proteinExistence type="predicted"/>
<dbReference type="EMBL" id="QMFB01000004">
    <property type="protein sequence ID" value="RAV21445.1"/>
    <property type="molecule type" value="Genomic_DNA"/>
</dbReference>
<evidence type="ECO:0000256" key="2">
    <source>
        <dbReference type="ARBA" id="ARBA00022729"/>
    </source>
</evidence>
<evidence type="ECO:0000313" key="9">
    <source>
        <dbReference type="Proteomes" id="UP000250369"/>
    </source>
</evidence>
<keyword evidence="4" id="KW-0564">Palmitate</keyword>
<keyword evidence="5" id="KW-0449">Lipoprotein</keyword>
<reference evidence="8 9" key="1">
    <citation type="journal article" date="2009" name="Int. J. Syst. Evol. Microbiol.">
        <title>Paenibacillus contaminans sp. nov., isolated from a contaminated laboratory plate.</title>
        <authorList>
            <person name="Chou J.H."/>
            <person name="Lee J.H."/>
            <person name="Lin M.C."/>
            <person name="Chang P.S."/>
            <person name="Arun A.B."/>
            <person name="Young C.C."/>
            <person name="Chen W.M."/>
        </authorList>
    </citation>
    <scope>NUCLEOTIDE SEQUENCE [LARGE SCALE GENOMIC DNA]</scope>
    <source>
        <strain evidence="8 9">CKOBP-6</strain>
    </source>
</reference>
<dbReference type="AlphaFoldDB" id="A0A329MNJ6"/>
<evidence type="ECO:0000313" key="8">
    <source>
        <dbReference type="EMBL" id="RAV21445.1"/>
    </source>
</evidence>
<dbReference type="InterPro" id="IPR006059">
    <property type="entry name" value="SBP"/>
</dbReference>
<feature type="chain" id="PRO_5016263897" description="ABC transporter substrate-binding protein" evidence="7">
    <location>
        <begin position="28"/>
        <end position="561"/>
    </location>
</feature>
<evidence type="ECO:0000256" key="7">
    <source>
        <dbReference type="SAM" id="SignalP"/>
    </source>
</evidence>
<evidence type="ECO:0008006" key="10">
    <source>
        <dbReference type="Google" id="ProtNLM"/>
    </source>
</evidence>
<dbReference type="PANTHER" id="PTHR43649">
    <property type="entry name" value="ARABINOSE-BINDING PROTEIN-RELATED"/>
    <property type="match status" value="1"/>
</dbReference>
<keyword evidence="1" id="KW-1003">Cell membrane</keyword>
<protein>
    <recommendedName>
        <fullName evidence="10">ABC transporter substrate-binding protein</fullName>
    </recommendedName>
</protein>
<feature type="region of interest" description="Disordered" evidence="6">
    <location>
        <begin position="32"/>
        <end position="68"/>
    </location>
</feature>